<name>A0A132PJR0_9MYCO</name>
<comment type="caution">
    <text evidence="5">The sequence shown here is derived from an EMBL/GenBank/DDBJ whole genome shotgun (WGS) entry which is preliminary data.</text>
</comment>
<organism evidence="5 6">
    <name type="scientific">Mycolicibacterium wolinskyi</name>
    <dbReference type="NCBI Taxonomy" id="59750"/>
    <lineage>
        <taxon>Bacteria</taxon>
        <taxon>Bacillati</taxon>
        <taxon>Actinomycetota</taxon>
        <taxon>Actinomycetes</taxon>
        <taxon>Mycobacteriales</taxon>
        <taxon>Mycobacteriaceae</taxon>
        <taxon>Mycolicibacterium</taxon>
    </lineage>
</organism>
<dbReference type="Gene3D" id="3.40.50.620">
    <property type="entry name" value="HUPs"/>
    <property type="match status" value="2"/>
</dbReference>
<evidence type="ECO:0000259" key="4">
    <source>
        <dbReference type="Pfam" id="PF00582"/>
    </source>
</evidence>
<keyword evidence="6" id="KW-1185">Reference proteome</keyword>
<comment type="similarity">
    <text evidence="1">Belongs to the universal stress protein A family.</text>
</comment>
<dbReference type="Proteomes" id="UP000070612">
    <property type="component" value="Unassembled WGS sequence"/>
</dbReference>
<evidence type="ECO:0000256" key="2">
    <source>
        <dbReference type="ARBA" id="ARBA00022741"/>
    </source>
</evidence>
<evidence type="ECO:0000256" key="1">
    <source>
        <dbReference type="ARBA" id="ARBA00008791"/>
    </source>
</evidence>
<feature type="domain" description="UspA" evidence="4">
    <location>
        <begin position="142"/>
        <end position="273"/>
    </location>
</feature>
<feature type="domain" description="UspA" evidence="4">
    <location>
        <begin position="2"/>
        <end position="129"/>
    </location>
</feature>
<dbReference type="InterPro" id="IPR006015">
    <property type="entry name" value="Universal_stress_UspA"/>
</dbReference>
<protein>
    <submittedName>
        <fullName evidence="5">Universal stress protein UspA</fullName>
    </submittedName>
</protein>
<dbReference type="PANTHER" id="PTHR46268">
    <property type="entry name" value="STRESS RESPONSE PROTEIN NHAX"/>
    <property type="match status" value="1"/>
</dbReference>
<keyword evidence="2" id="KW-0547">Nucleotide-binding</keyword>
<dbReference type="InterPro" id="IPR014729">
    <property type="entry name" value="Rossmann-like_a/b/a_fold"/>
</dbReference>
<dbReference type="PRINTS" id="PR01438">
    <property type="entry name" value="UNVRSLSTRESS"/>
</dbReference>
<dbReference type="EMBL" id="LGTW01000013">
    <property type="protein sequence ID" value="KWX22543.1"/>
    <property type="molecule type" value="Genomic_DNA"/>
</dbReference>
<evidence type="ECO:0000313" key="6">
    <source>
        <dbReference type="Proteomes" id="UP000070612"/>
    </source>
</evidence>
<evidence type="ECO:0000256" key="3">
    <source>
        <dbReference type="ARBA" id="ARBA00022840"/>
    </source>
</evidence>
<dbReference type="AlphaFoldDB" id="A0A132PJR0"/>
<dbReference type="GO" id="GO:0005524">
    <property type="term" value="F:ATP binding"/>
    <property type="evidence" value="ECO:0007669"/>
    <property type="project" value="UniProtKB-KW"/>
</dbReference>
<dbReference type="InterPro" id="IPR006016">
    <property type="entry name" value="UspA"/>
</dbReference>
<dbReference type="SUPFAM" id="SSF52402">
    <property type="entry name" value="Adenine nucleotide alpha hydrolases-like"/>
    <property type="match status" value="2"/>
</dbReference>
<reference evidence="5 6" key="1">
    <citation type="submission" date="2015-07" db="EMBL/GenBank/DDBJ databases">
        <title>A draft genome sequence of Mycobacterium wolinskyi.</title>
        <authorList>
            <person name="de Man T.J."/>
            <person name="Perry K.A."/>
            <person name="Coulliette A.D."/>
            <person name="Jensen B."/>
            <person name="Toney N.C."/>
            <person name="Limbago B.M."/>
            <person name="Noble-Wang J."/>
        </authorList>
    </citation>
    <scope>NUCLEOTIDE SEQUENCE [LARGE SCALE GENOMIC DNA]</scope>
    <source>
        <strain evidence="5 6">CDC_01</strain>
    </source>
</reference>
<gene>
    <name evidence="5" type="ORF">AFM11_20530</name>
</gene>
<dbReference type="Pfam" id="PF00582">
    <property type="entry name" value="Usp"/>
    <property type="match status" value="2"/>
</dbReference>
<keyword evidence="3" id="KW-0067">ATP-binding</keyword>
<dbReference type="PATRIC" id="fig|59750.3.peg.1443"/>
<accession>A0A132PJR0</accession>
<dbReference type="PANTHER" id="PTHR46268:SF27">
    <property type="entry name" value="UNIVERSAL STRESS PROTEIN RV2623"/>
    <property type="match status" value="1"/>
</dbReference>
<proteinExistence type="inferred from homology"/>
<sequence length="275" mass="29753">MRWAAREAAMRHEPLSIVHVLPALPVAASALAWPAGRVPEEVLEIQESEGRGFIADATRTARESVGDKELDVAGELFIGAPVQALSELSTDAKMLVVASQGRSKRHRPLLGSVSTGVLYHARCSVAVIHEEAESPQRAHLPVLVGIDGSAVSESAIAIAFDEASWRSVDLLALHVWSDADMPWLPSLETSAQQRVAEETLAERLAGWQEKYPDVTVRRIVRYDRPAQQLLEESGRAQLVVVGNRGRGGFAGMLLGSVSAAVSREARIPVIVARQR</sequence>
<evidence type="ECO:0000313" key="5">
    <source>
        <dbReference type="EMBL" id="KWX22543.1"/>
    </source>
</evidence>